<dbReference type="PANTHER" id="PTHR24292">
    <property type="entry name" value="CYTOCHROME P450"/>
    <property type="match status" value="1"/>
</dbReference>
<keyword evidence="12" id="KW-1185">Reference proteome</keyword>
<feature type="binding site" description="axial binding residue" evidence="8">
    <location>
        <position position="454"/>
    </location>
    <ligand>
        <name>heme</name>
        <dbReference type="ChEBI" id="CHEBI:30413"/>
    </ligand>
    <ligandPart>
        <name>Fe</name>
        <dbReference type="ChEBI" id="CHEBI:18248"/>
    </ligandPart>
</feature>
<evidence type="ECO:0000256" key="5">
    <source>
        <dbReference type="ARBA" id="ARBA00023002"/>
    </source>
</evidence>
<feature type="signal peptide" evidence="10">
    <location>
        <begin position="1"/>
        <end position="19"/>
    </location>
</feature>
<feature type="chain" id="PRO_5036221383" description="Cytochrome P450" evidence="10">
    <location>
        <begin position="20"/>
        <end position="506"/>
    </location>
</feature>
<comment type="similarity">
    <text evidence="2 9">Belongs to the cytochrome P450 family.</text>
</comment>
<evidence type="ECO:0000256" key="8">
    <source>
        <dbReference type="PIRSR" id="PIRSR602401-1"/>
    </source>
</evidence>
<dbReference type="PANTHER" id="PTHR24292:SF54">
    <property type="entry name" value="CYP9F3-RELATED"/>
    <property type="match status" value="1"/>
</dbReference>
<evidence type="ECO:0000256" key="9">
    <source>
        <dbReference type="RuleBase" id="RU000461"/>
    </source>
</evidence>
<dbReference type="InterPro" id="IPR002401">
    <property type="entry name" value="Cyt_P450_E_grp-I"/>
</dbReference>
<dbReference type="GO" id="GO:0020037">
    <property type="term" value="F:heme binding"/>
    <property type="evidence" value="ECO:0007669"/>
    <property type="project" value="InterPro"/>
</dbReference>
<keyword evidence="4 8" id="KW-0479">Metal-binding</keyword>
<keyword evidence="10" id="KW-0732">Signal</keyword>
<dbReference type="SUPFAM" id="SSF48264">
    <property type="entry name" value="Cytochrome P450"/>
    <property type="match status" value="1"/>
</dbReference>
<dbReference type="OrthoDB" id="2789670at2759"/>
<gene>
    <name evidence="11" type="ORF">BOKJ2_LOCUS10808</name>
</gene>
<evidence type="ECO:0000313" key="12">
    <source>
        <dbReference type="Proteomes" id="UP000614601"/>
    </source>
</evidence>
<evidence type="ECO:0000313" key="11">
    <source>
        <dbReference type="EMBL" id="CAD5224038.1"/>
    </source>
</evidence>
<dbReference type="Proteomes" id="UP000783686">
    <property type="component" value="Unassembled WGS sequence"/>
</dbReference>
<evidence type="ECO:0008006" key="13">
    <source>
        <dbReference type="Google" id="ProtNLM"/>
    </source>
</evidence>
<name>A0A811L9T1_9BILA</name>
<evidence type="ECO:0000256" key="3">
    <source>
        <dbReference type="ARBA" id="ARBA00022617"/>
    </source>
</evidence>
<dbReference type="FunFam" id="1.10.630.10:FF:000182">
    <property type="entry name" value="Cytochrome P450 3A4"/>
    <property type="match status" value="1"/>
</dbReference>
<dbReference type="EMBL" id="CAJFCW020000005">
    <property type="protein sequence ID" value="CAG9119463.1"/>
    <property type="molecule type" value="Genomic_DNA"/>
</dbReference>
<dbReference type="InterPro" id="IPR001128">
    <property type="entry name" value="Cyt_P450"/>
</dbReference>
<dbReference type="InterPro" id="IPR036396">
    <property type="entry name" value="Cyt_P450_sf"/>
</dbReference>
<evidence type="ECO:0000256" key="7">
    <source>
        <dbReference type="ARBA" id="ARBA00023033"/>
    </source>
</evidence>
<comment type="caution">
    <text evidence="11">The sequence shown here is derived from an EMBL/GenBank/DDBJ whole genome shotgun (WGS) entry which is preliminary data.</text>
</comment>
<dbReference type="AlphaFoldDB" id="A0A811L9T1"/>
<dbReference type="PROSITE" id="PS00086">
    <property type="entry name" value="CYTOCHROME_P450"/>
    <property type="match status" value="1"/>
</dbReference>
<reference evidence="11" key="1">
    <citation type="submission" date="2020-09" db="EMBL/GenBank/DDBJ databases">
        <authorList>
            <person name="Kikuchi T."/>
        </authorList>
    </citation>
    <scope>NUCLEOTIDE SEQUENCE</scope>
    <source>
        <strain evidence="11">SH1</strain>
    </source>
</reference>
<dbReference type="EMBL" id="CAJFDH010000005">
    <property type="protein sequence ID" value="CAD5224038.1"/>
    <property type="molecule type" value="Genomic_DNA"/>
</dbReference>
<dbReference type="Proteomes" id="UP000614601">
    <property type="component" value="Unassembled WGS sequence"/>
</dbReference>
<evidence type="ECO:0000256" key="4">
    <source>
        <dbReference type="ARBA" id="ARBA00022723"/>
    </source>
</evidence>
<dbReference type="Gene3D" id="1.10.630.10">
    <property type="entry name" value="Cytochrome P450"/>
    <property type="match status" value="1"/>
</dbReference>
<evidence type="ECO:0000256" key="1">
    <source>
        <dbReference type="ARBA" id="ARBA00001971"/>
    </source>
</evidence>
<dbReference type="GO" id="GO:0016705">
    <property type="term" value="F:oxidoreductase activity, acting on paired donors, with incorporation or reduction of molecular oxygen"/>
    <property type="evidence" value="ECO:0007669"/>
    <property type="project" value="InterPro"/>
</dbReference>
<dbReference type="GO" id="GO:0004497">
    <property type="term" value="F:monooxygenase activity"/>
    <property type="evidence" value="ECO:0007669"/>
    <property type="project" value="UniProtKB-KW"/>
</dbReference>
<organism evidence="11 12">
    <name type="scientific">Bursaphelenchus okinawaensis</name>
    <dbReference type="NCBI Taxonomy" id="465554"/>
    <lineage>
        <taxon>Eukaryota</taxon>
        <taxon>Metazoa</taxon>
        <taxon>Ecdysozoa</taxon>
        <taxon>Nematoda</taxon>
        <taxon>Chromadorea</taxon>
        <taxon>Rhabditida</taxon>
        <taxon>Tylenchina</taxon>
        <taxon>Tylenchomorpha</taxon>
        <taxon>Aphelenchoidea</taxon>
        <taxon>Aphelenchoididae</taxon>
        <taxon>Bursaphelenchus</taxon>
    </lineage>
</organism>
<dbReference type="InterPro" id="IPR017972">
    <property type="entry name" value="Cyt_P450_CS"/>
</dbReference>
<keyword evidence="5 9" id="KW-0560">Oxidoreductase</keyword>
<dbReference type="GO" id="GO:0005506">
    <property type="term" value="F:iron ion binding"/>
    <property type="evidence" value="ECO:0007669"/>
    <property type="project" value="InterPro"/>
</dbReference>
<evidence type="ECO:0000256" key="10">
    <source>
        <dbReference type="SAM" id="SignalP"/>
    </source>
</evidence>
<dbReference type="Pfam" id="PF00067">
    <property type="entry name" value="p450"/>
    <property type="match status" value="1"/>
</dbReference>
<evidence type="ECO:0000256" key="2">
    <source>
        <dbReference type="ARBA" id="ARBA00010617"/>
    </source>
</evidence>
<sequence length="506" mass="58557">MALFFTVVIALVCLWVIHAIYHSYYWRRRNVPGPKSYPIVGNLLEVGWNSICYTQMLTDWSKKYGGYYGLQKGAVNLLVVSDPKLVKEVLVEKFNVFHDRRMPPCFGEHANLDKSDVFFASGIRWKRIRTLINPLFSSKNLKRLIPMIQDSAEHMIEHIEKRSNPHQSVDIKPYSFEMAMDAMCRIAYGHEKSMQFDNPVNDQINYFVRHPNDFPVIMSWIFPAAWRLFYVIQIIGYVITQTGRGAGVFKVKNLIKERQKQMAAGEEGHEDFISFFMESMDKDIQIEKTTVFNQSEARIINKKLTEGEVENNSLLFLLAGPDAIGNTNTFLMYYMAKDPDVQEKIRKEIEETCVESTTTFEELGKLRYTEAAIKETLRLQPIASGILTRRCTNDTKLSNGLLIEAGTAIELDIPSVHHNKEIYGEDAVEFRPERFLENSYADHFYGFGGGPRICMGMRLGYIIQKLMLIRILKRYRIRQAKDTEDFEYVGPMTYSINQMKVILEDL</sequence>
<dbReference type="PRINTS" id="PR00385">
    <property type="entry name" value="P450"/>
</dbReference>
<keyword evidence="7 9" id="KW-0503">Monooxygenase</keyword>
<evidence type="ECO:0000256" key="6">
    <source>
        <dbReference type="ARBA" id="ARBA00023004"/>
    </source>
</evidence>
<comment type="cofactor">
    <cofactor evidence="1 8">
        <name>heme</name>
        <dbReference type="ChEBI" id="CHEBI:30413"/>
    </cofactor>
</comment>
<proteinExistence type="inferred from homology"/>
<accession>A0A811L9T1</accession>
<keyword evidence="3 8" id="KW-0349">Heme</keyword>
<protein>
    <recommendedName>
        <fullName evidence="13">Cytochrome P450</fullName>
    </recommendedName>
</protein>
<dbReference type="PRINTS" id="PR00463">
    <property type="entry name" value="EP450I"/>
</dbReference>
<dbReference type="InterPro" id="IPR050476">
    <property type="entry name" value="Insect_CytP450_Detox"/>
</dbReference>
<keyword evidence="6 8" id="KW-0408">Iron</keyword>